<dbReference type="AlphaFoldDB" id="A0A0B8NX24"/>
<evidence type="ECO:0000256" key="2">
    <source>
        <dbReference type="ARBA" id="ARBA00022737"/>
    </source>
</evidence>
<dbReference type="InterPro" id="IPR001451">
    <property type="entry name" value="Hexapep"/>
</dbReference>
<keyword evidence="5" id="KW-1185">Reference proteome</keyword>
<dbReference type="Gene3D" id="2.160.10.10">
    <property type="entry name" value="Hexapeptide repeat proteins"/>
    <property type="match status" value="1"/>
</dbReference>
<proteinExistence type="predicted"/>
<name>A0A0B8NX24_9VIBR</name>
<keyword evidence="2" id="KW-0677">Repeat</keyword>
<sequence>MKRRLFNLVKSMRTADLPLPILYCKAVRIGYQTLSSAMTFFTQALVYTPAFKGRCNRVGKQFLLYTGTPFVSGPLNIEIGHNCRISGQTTFSASSHYPEPLLFIGNNVGIGWQVTIAVSSRVIIEDNVRIAGGCNLFGYSGHPIDANARARGMPDTLNQTGEIHLKKDAWLGSNVIVKSGVTIGKGAVIAAGSVVTKDIPDYVIAAGNPAKVIKDISGDQKEVQDA</sequence>
<dbReference type="InterPro" id="IPR051159">
    <property type="entry name" value="Hexapeptide_acetyltransf"/>
</dbReference>
<dbReference type="PANTHER" id="PTHR23416">
    <property type="entry name" value="SIALIC ACID SYNTHASE-RELATED"/>
    <property type="match status" value="1"/>
</dbReference>
<accession>A0A0B8NX24</accession>
<dbReference type="SUPFAM" id="SSF51161">
    <property type="entry name" value="Trimeric LpxA-like enzymes"/>
    <property type="match status" value="1"/>
</dbReference>
<reference evidence="4 5" key="1">
    <citation type="submission" date="2015-01" db="EMBL/GenBank/DDBJ databases">
        <title>Vibrio sp. C1 JCM 19231 whole genome shotgun sequence.</title>
        <authorList>
            <person name="Sawabe T."/>
            <person name="Meirelles P."/>
            <person name="Feng G."/>
            <person name="Sayaka M."/>
            <person name="Hattori M."/>
            <person name="Ohkuma M."/>
        </authorList>
    </citation>
    <scope>NUCLEOTIDE SEQUENCE [LARGE SCALE GENOMIC DNA]</scope>
    <source>
        <strain evidence="5">JCM 19231</strain>
    </source>
</reference>
<reference evidence="4 5" key="2">
    <citation type="submission" date="2015-01" db="EMBL/GenBank/DDBJ databases">
        <authorList>
            <consortium name="NBRP consortium"/>
            <person name="Sawabe T."/>
            <person name="Meirelles P."/>
            <person name="Feng G."/>
            <person name="Sayaka M."/>
            <person name="Hattori M."/>
            <person name="Ohkuma M."/>
        </authorList>
    </citation>
    <scope>NUCLEOTIDE SEQUENCE [LARGE SCALE GENOMIC DNA]</scope>
    <source>
        <strain evidence="5">JCM 19231</strain>
    </source>
</reference>
<evidence type="ECO:0000256" key="1">
    <source>
        <dbReference type="ARBA" id="ARBA00022679"/>
    </source>
</evidence>
<protein>
    <submittedName>
        <fullName evidence="4">Acrtyltransferase sypM</fullName>
    </submittedName>
</protein>
<dbReference type="PANTHER" id="PTHR23416:SF78">
    <property type="entry name" value="LIPOPOLYSACCHARIDE BIOSYNTHESIS O-ACETYL TRANSFERASE WBBJ-RELATED"/>
    <property type="match status" value="1"/>
</dbReference>
<dbReference type="CDD" id="cd04647">
    <property type="entry name" value="LbH_MAT_like"/>
    <property type="match status" value="1"/>
</dbReference>
<dbReference type="Proteomes" id="UP000031671">
    <property type="component" value="Unassembled WGS sequence"/>
</dbReference>
<dbReference type="InterPro" id="IPR018357">
    <property type="entry name" value="Hexapep_transf_CS"/>
</dbReference>
<dbReference type="GO" id="GO:0016746">
    <property type="term" value="F:acyltransferase activity"/>
    <property type="evidence" value="ECO:0007669"/>
    <property type="project" value="UniProtKB-KW"/>
</dbReference>
<evidence type="ECO:0000256" key="3">
    <source>
        <dbReference type="ARBA" id="ARBA00023315"/>
    </source>
</evidence>
<organism evidence="4 5">
    <name type="scientific">Vibrio ishigakensis</name>
    <dbReference type="NCBI Taxonomy" id="1481914"/>
    <lineage>
        <taxon>Bacteria</taxon>
        <taxon>Pseudomonadati</taxon>
        <taxon>Pseudomonadota</taxon>
        <taxon>Gammaproteobacteria</taxon>
        <taxon>Vibrionales</taxon>
        <taxon>Vibrionaceae</taxon>
        <taxon>Vibrio</taxon>
    </lineage>
</organism>
<comment type="caution">
    <text evidence="4">The sequence shown here is derived from an EMBL/GenBank/DDBJ whole genome shotgun (WGS) entry which is preliminary data.</text>
</comment>
<evidence type="ECO:0000313" key="4">
    <source>
        <dbReference type="EMBL" id="GAM58466.1"/>
    </source>
</evidence>
<dbReference type="EMBL" id="BBRZ01000088">
    <property type="protein sequence ID" value="GAM58466.1"/>
    <property type="molecule type" value="Genomic_DNA"/>
</dbReference>
<evidence type="ECO:0000313" key="5">
    <source>
        <dbReference type="Proteomes" id="UP000031671"/>
    </source>
</evidence>
<dbReference type="InterPro" id="IPR011004">
    <property type="entry name" value="Trimer_LpxA-like_sf"/>
</dbReference>
<dbReference type="PROSITE" id="PS00101">
    <property type="entry name" value="HEXAPEP_TRANSFERASES"/>
    <property type="match status" value="1"/>
</dbReference>
<gene>
    <name evidence="4" type="ORF">JCM19231_1225</name>
</gene>
<keyword evidence="3" id="KW-0012">Acyltransferase</keyword>
<keyword evidence="1 4" id="KW-0808">Transferase</keyword>
<dbReference type="Pfam" id="PF00132">
    <property type="entry name" value="Hexapep"/>
    <property type="match status" value="1"/>
</dbReference>